<evidence type="ECO:0000256" key="7">
    <source>
        <dbReference type="ARBA" id="ARBA00022840"/>
    </source>
</evidence>
<name>A0ABY5NJB9_9MICO</name>
<organism evidence="13 14">
    <name type="scientific">Microbacterium elymi</name>
    <dbReference type="NCBI Taxonomy" id="2909587"/>
    <lineage>
        <taxon>Bacteria</taxon>
        <taxon>Bacillati</taxon>
        <taxon>Actinomycetota</taxon>
        <taxon>Actinomycetes</taxon>
        <taxon>Micrococcales</taxon>
        <taxon>Microbacteriaceae</taxon>
        <taxon>Microbacterium</taxon>
    </lineage>
</organism>
<feature type="domain" description="DUF7134" evidence="12">
    <location>
        <begin position="27"/>
        <end position="181"/>
    </location>
</feature>
<evidence type="ECO:0000256" key="3">
    <source>
        <dbReference type="ARBA" id="ARBA00022553"/>
    </source>
</evidence>
<dbReference type="Pfam" id="PF23539">
    <property type="entry name" value="DUF7134"/>
    <property type="match status" value="1"/>
</dbReference>
<keyword evidence="8" id="KW-0902">Two-component regulatory system</keyword>
<dbReference type="Gene3D" id="1.20.5.1930">
    <property type="match status" value="1"/>
</dbReference>
<keyword evidence="4" id="KW-0808">Transferase</keyword>
<feature type="domain" description="Signal transduction histidine kinase subgroup 3 dimerisation and phosphoacceptor" evidence="11">
    <location>
        <begin position="223"/>
        <end position="286"/>
    </location>
</feature>
<dbReference type="EC" id="2.7.13.3" evidence="2"/>
<evidence type="ECO:0000256" key="2">
    <source>
        <dbReference type="ARBA" id="ARBA00012438"/>
    </source>
</evidence>
<dbReference type="CDD" id="cd16917">
    <property type="entry name" value="HATPase_UhpB-NarQ-NarX-like"/>
    <property type="match status" value="1"/>
</dbReference>
<keyword evidence="9" id="KW-0472">Membrane</keyword>
<keyword evidence="9" id="KW-0812">Transmembrane</keyword>
<sequence length="423" mass="44488">MTKAGEPEVRILEDADLRLPRPPGVIRRFWARHPLFTDILIALACLLLAIPGATNARRVDSAGAGPGAEAPWWGFSLVIVLLILATSAALLVRRRVPLLPFALATALQLTTIAAPHGAAVPALVVATYALAVYGSNRICVIAALACTVLVTLATAAALAVTDPALALMSALNTFFNTGFSVLVGALVGVNIGNRRRWIAAILDRSRQLVIERDQQAELAAAAERERIAREMHDIVSHSLTVIVALTEGAGATADRDRARDATDAAAATARQALNEMRTMLGVLRTDGVASPLAPLAPVPPQESVAVAQRAGFPVSLSTTGEDHVPAPIAYAVGRIVQEGVTNAIRHAPNASRITVRVAYATDDVTVRIDNDGVRPASTPPGFGLRGLAERAALLGGELRSEGRDGTWRLRARIPIPHPVQGDA</sequence>
<comment type="catalytic activity">
    <reaction evidence="1">
        <text>ATP + protein L-histidine = ADP + protein N-phospho-L-histidine.</text>
        <dbReference type="EC" id="2.7.13.3"/>
    </reaction>
</comment>
<keyword evidence="7" id="KW-0067">ATP-binding</keyword>
<feature type="domain" description="Histidine kinase/HSP90-like ATPase" evidence="10">
    <location>
        <begin position="332"/>
        <end position="399"/>
    </location>
</feature>
<keyword evidence="6 13" id="KW-0418">Kinase</keyword>
<gene>
    <name evidence="13" type="ORF">L2X98_34380</name>
</gene>
<reference evidence="13" key="1">
    <citation type="submission" date="2022-01" db="EMBL/GenBank/DDBJ databases">
        <title>Microbacterium eymi and Microbacterium rhizovicinus sp. nov., isolated from the rhizospheric soil of Elymus tsukushiensis, a plant native to the Dokdo Islands, Republic of Korea.</title>
        <authorList>
            <person name="Hwang Y.J."/>
        </authorList>
    </citation>
    <scope>NUCLEOTIDE SEQUENCE</scope>
    <source>
        <strain evidence="13">KUDC0405</strain>
    </source>
</reference>
<keyword evidence="14" id="KW-1185">Reference proteome</keyword>
<accession>A0ABY5NJB9</accession>
<dbReference type="PANTHER" id="PTHR24421">
    <property type="entry name" value="NITRATE/NITRITE SENSOR PROTEIN NARX-RELATED"/>
    <property type="match status" value="1"/>
</dbReference>
<dbReference type="PANTHER" id="PTHR24421:SF10">
    <property type="entry name" value="NITRATE_NITRITE SENSOR PROTEIN NARQ"/>
    <property type="match status" value="1"/>
</dbReference>
<dbReference type="InterPro" id="IPR055558">
    <property type="entry name" value="DUF7134"/>
</dbReference>
<evidence type="ECO:0000313" key="13">
    <source>
        <dbReference type="EMBL" id="UUT35268.1"/>
    </source>
</evidence>
<dbReference type="Proteomes" id="UP001054811">
    <property type="component" value="Chromosome"/>
</dbReference>
<dbReference type="InterPro" id="IPR036890">
    <property type="entry name" value="HATPase_C_sf"/>
</dbReference>
<evidence type="ECO:0000313" key="14">
    <source>
        <dbReference type="Proteomes" id="UP001054811"/>
    </source>
</evidence>
<dbReference type="EMBL" id="CP091139">
    <property type="protein sequence ID" value="UUT35268.1"/>
    <property type="molecule type" value="Genomic_DNA"/>
</dbReference>
<feature type="transmembrane region" description="Helical" evidence="9">
    <location>
        <begin position="138"/>
        <end position="160"/>
    </location>
</feature>
<evidence type="ECO:0000256" key="4">
    <source>
        <dbReference type="ARBA" id="ARBA00022679"/>
    </source>
</evidence>
<dbReference type="InterPro" id="IPR003594">
    <property type="entry name" value="HATPase_dom"/>
</dbReference>
<evidence type="ECO:0000256" key="9">
    <source>
        <dbReference type="SAM" id="Phobius"/>
    </source>
</evidence>
<keyword evidence="5" id="KW-0547">Nucleotide-binding</keyword>
<evidence type="ECO:0000256" key="1">
    <source>
        <dbReference type="ARBA" id="ARBA00000085"/>
    </source>
</evidence>
<feature type="transmembrane region" description="Helical" evidence="9">
    <location>
        <begin position="73"/>
        <end position="92"/>
    </location>
</feature>
<feature type="transmembrane region" description="Helical" evidence="9">
    <location>
        <begin position="35"/>
        <end position="53"/>
    </location>
</feature>
<dbReference type="Gene3D" id="3.30.565.10">
    <property type="entry name" value="Histidine kinase-like ATPase, C-terminal domain"/>
    <property type="match status" value="1"/>
</dbReference>
<evidence type="ECO:0000256" key="5">
    <source>
        <dbReference type="ARBA" id="ARBA00022741"/>
    </source>
</evidence>
<dbReference type="InterPro" id="IPR011712">
    <property type="entry name" value="Sig_transdc_His_kin_sub3_dim/P"/>
</dbReference>
<proteinExistence type="predicted"/>
<dbReference type="Pfam" id="PF02518">
    <property type="entry name" value="HATPase_c"/>
    <property type="match status" value="1"/>
</dbReference>
<dbReference type="SUPFAM" id="SSF55874">
    <property type="entry name" value="ATPase domain of HSP90 chaperone/DNA topoisomerase II/histidine kinase"/>
    <property type="match status" value="1"/>
</dbReference>
<dbReference type="GO" id="GO:0016301">
    <property type="term" value="F:kinase activity"/>
    <property type="evidence" value="ECO:0007669"/>
    <property type="project" value="UniProtKB-KW"/>
</dbReference>
<protein>
    <recommendedName>
        <fullName evidence="2">histidine kinase</fullName>
        <ecNumber evidence="2">2.7.13.3</ecNumber>
    </recommendedName>
</protein>
<dbReference type="InterPro" id="IPR050482">
    <property type="entry name" value="Sensor_HK_TwoCompSys"/>
</dbReference>
<evidence type="ECO:0000259" key="11">
    <source>
        <dbReference type="Pfam" id="PF07730"/>
    </source>
</evidence>
<dbReference type="Pfam" id="PF07730">
    <property type="entry name" value="HisKA_3"/>
    <property type="match status" value="1"/>
</dbReference>
<evidence type="ECO:0000259" key="12">
    <source>
        <dbReference type="Pfam" id="PF23539"/>
    </source>
</evidence>
<keyword evidence="9" id="KW-1133">Transmembrane helix</keyword>
<evidence type="ECO:0000256" key="6">
    <source>
        <dbReference type="ARBA" id="ARBA00022777"/>
    </source>
</evidence>
<dbReference type="RefSeq" id="WP_259611841.1">
    <property type="nucleotide sequence ID" value="NZ_CP091139.2"/>
</dbReference>
<feature type="transmembrane region" description="Helical" evidence="9">
    <location>
        <begin position="166"/>
        <end position="189"/>
    </location>
</feature>
<evidence type="ECO:0000259" key="10">
    <source>
        <dbReference type="Pfam" id="PF02518"/>
    </source>
</evidence>
<keyword evidence="3" id="KW-0597">Phosphoprotein</keyword>
<evidence type="ECO:0000256" key="8">
    <source>
        <dbReference type="ARBA" id="ARBA00023012"/>
    </source>
</evidence>